<evidence type="ECO:0000256" key="1">
    <source>
        <dbReference type="ARBA" id="ARBA00010339"/>
    </source>
</evidence>
<dbReference type="InterPro" id="IPR029065">
    <property type="entry name" value="Enolase_C-like"/>
</dbReference>
<dbReference type="OrthoDB" id="103536at2"/>
<dbReference type="Gene3D" id="3.30.390.10">
    <property type="entry name" value="Enolase-like, N-terminal domain"/>
    <property type="match status" value="1"/>
</dbReference>
<reference evidence="6 8" key="2">
    <citation type="submission" date="2020-12" db="EMBL/GenBank/DDBJ databases">
        <title>FDA dAtabase for Regulatory Grade micrObial Sequences (FDA-ARGOS): Supporting development and validation of Infectious Disease Dx tests.</title>
        <authorList>
            <person name="Sproer C."/>
            <person name="Gronow S."/>
            <person name="Severitt S."/>
            <person name="Schroder I."/>
            <person name="Tallon L."/>
            <person name="Sadzewicz L."/>
            <person name="Zhao X."/>
            <person name="Boylan J."/>
            <person name="Ott S."/>
            <person name="Bowen H."/>
            <person name="Vavikolanu K."/>
            <person name="Mehta A."/>
            <person name="Aluvathingal J."/>
            <person name="Nadendla S."/>
            <person name="Lowell S."/>
            <person name="Myers T."/>
            <person name="Yan Y."/>
            <person name="Sichtig H."/>
        </authorList>
    </citation>
    <scope>NUCLEOTIDE SEQUENCE [LARGE SCALE GENOMIC DNA]</scope>
    <source>
        <strain evidence="6 8">FDAARGOS_907</strain>
    </source>
</reference>
<dbReference type="PANTHER" id="PTHR48080:SF6">
    <property type="entry name" value="STARVATION-SENSING PROTEIN RSPA"/>
    <property type="match status" value="1"/>
</dbReference>
<dbReference type="Proteomes" id="UP000594967">
    <property type="component" value="Chromosome"/>
</dbReference>
<dbReference type="FunFam" id="3.20.20.120:FF:000011">
    <property type="entry name" value="D-galactonate dehydratase family member VSWAT3_13707"/>
    <property type="match status" value="1"/>
</dbReference>
<evidence type="ECO:0000313" key="6">
    <source>
        <dbReference type="EMBL" id="QPS20084.1"/>
    </source>
</evidence>
<dbReference type="SUPFAM" id="SSF54826">
    <property type="entry name" value="Enolase N-terminal domain-like"/>
    <property type="match status" value="1"/>
</dbReference>
<dbReference type="Gene3D" id="3.20.20.120">
    <property type="entry name" value="Enolase-like C-terminal domain"/>
    <property type="match status" value="1"/>
</dbReference>
<dbReference type="InterPro" id="IPR034593">
    <property type="entry name" value="DgoD-like"/>
</dbReference>
<dbReference type="InterPro" id="IPR013341">
    <property type="entry name" value="Mandelate_racemase_N_dom"/>
</dbReference>
<organism evidence="5 7">
    <name type="scientific">Serratia plymuthica</name>
    <dbReference type="NCBI Taxonomy" id="82996"/>
    <lineage>
        <taxon>Bacteria</taxon>
        <taxon>Pseudomonadati</taxon>
        <taxon>Pseudomonadota</taxon>
        <taxon>Gammaproteobacteria</taxon>
        <taxon>Enterobacterales</taxon>
        <taxon>Yersiniaceae</taxon>
        <taxon>Serratia</taxon>
    </lineage>
</organism>
<name>A0A318P860_SERPL</name>
<sequence>MGNLKITGVKTILTAPGGIDLAVVKVETNQPGLYGLGCATFTQRIHAVKTAIDDYMAPFLIGKDPARIEDIWQSACVSGYWRSGPIMNNALSGVDMALWDIKGKVAGLPVYELLGGQCRDGIPLYCHTDGSDEFEVEDNIRARMEEGYQYVRCQMGMYGGAGTDDLKLIATQLARAKNIQPKRSPRSSTPGIYFDPDAYVRSVPRLFEHLRDKLGFGIEFIHDVHERVTPIAAIQLAKTLEQYQLFYLEDPVAPENIDWLKMLRQQSSTPISMGELFTNVNDWRTLITHNLIDYIRCHVSTIGGITPAKKLATLSEIHGVRTAWHGPGDISPVGVAANLHLDMSLTNFGIQEYTPMNDALREVFTGCPDIERGYAYLSDRPGLGIDIDEKKAAQYPCIGGIPSWTLARTPDGTASRP</sequence>
<dbReference type="GO" id="GO:0009063">
    <property type="term" value="P:amino acid catabolic process"/>
    <property type="evidence" value="ECO:0007669"/>
    <property type="project" value="InterPro"/>
</dbReference>
<dbReference type="InterPro" id="IPR029017">
    <property type="entry name" value="Enolase-like_N"/>
</dbReference>
<dbReference type="PROSITE" id="PS00908">
    <property type="entry name" value="MR_MLE_1"/>
    <property type="match status" value="1"/>
</dbReference>
<proteinExistence type="inferred from homology"/>
<dbReference type="SMART" id="SM00922">
    <property type="entry name" value="MR_MLE"/>
    <property type="match status" value="1"/>
</dbReference>
<reference evidence="5 7" key="1">
    <citation type="submission" date="2017-11" db="EMBL/GenBank/DDBJ databases">
        <title>Genome sequence of the oocydin A producing rhizobacterium Serratia plymuthica 4Rx5.</title>
        <authorList>
            <person name="Matilla M.A."/>
            <person name="Udaondo Z."/>
            <person name="Salmond G.P.C."/>
        </authorList>
    </citation>
    <scope>NUCLEOTIDE SEQUENCE [LARGE SCALE GENOMIC DNA]</scope>
    <source>
        <strain evidence="5 7">4Rx5</strain>
    </source>
</reference>
<evidence type="ECO:0000259" key="4">
    <source>
        <dbReference type="SMART" id="SM00922"/>
    </source>
</evidence>
<evidence type="ECO:0000256" key="3">
    <source>
        <dbReference type="ARBA" id="ARBA00022842"/>
    </source>
</evidence>
<gene>
    <name evidence="5" type="ORF">CT690_05860</name>
    <name evidence="6" type="ORF">I6G64_21370</name>
</gene>
<dbReference type="GO" id="GO:0000287">
    <property type="term" value="F:magnesium ion binding"/>
    <property type="evidence" value="ECO:0007669"/>
    <property type="project" value="UniProtKB-ARBA"/>
</dbReference>
<dbReference type="EMBL" id="CP065673">
    <property type="protein sequence ID" value="QPS20084.1"/>
    <property type="molecule type" value="Genomic_DNA"/>
</dbReference>
<evidence type="ECO:0000313" key="7">
    <source>
        <dbReference type="Proteomes" id="UP000248196"/>
    </source>
</evidence>
<dbReference type="RefSeq" id="WP_004946762.1">
    <property type="nucleotide sequence ID" value="NZ_CAMISH010000004.1"/>
</dbReference>
<dbReference type="AlphaFoldDB" id="A0A318P860"/>
<dbReference type="InterPro" id="IPR018110">
    <property type="entry name" value="Mandel_Rmase/mucon_lact_enz_CS"/>
</dbReference>
<keyword evidence="3" id="KW-0460">Magnesium</keyword>
<evidence type="ECO:0000256" key="2">
    <source>
        <dbReference type="ARBA" id="ARBA00022723"/>
    </source>
</evidence>
<dbReference type="Pfam" id="PF13378">
    <property type="entry name" value="MR_MLE_C"/>
    <property type="match status" value="1"/>
</dbReference>
<comment type="similarity">
    <text evidence="1">Belongs to the mandelate racemase/muconate lactonizing enzyme family. GalD subfamily.</text>
</comment>
<dbReference type="InterPro" id="IPR036849">
    <property type="entry name" value="Enolase-like_C_sf"/>
</dbReference>
<keyword evidence="8" id="KW-1185">Reference proteome</keyword>
<evidence type="ECO:0000313" key="8">
    <source>
        <dbReference type="Proteomes" id="UP000594967"/>
    </source>
</evidence>
<dbReference type="EMBL" id="PESE01000001">
    <property type="protein sequence ID" value="PYD40802.1"/>
    <property type="molecule type" value="Genomic_DNA"/>
</dbReference>
<dbReference type="SUPFAM" id="SSF51604">
    <property type="entry name" value="Enolase C-terminal domain-like"/>
    <property type="match status" value="1"/>
</dbReference>
<keyword evidence="2" id="KW-0479">Metal-binding</keyword>
<dbReference type="PROSITE" id="PS00909">
    <property type="entry name" value="MR_MLE_2"/>
    <property type="match status" value="1"/>
</dbReference>
<protein>
    <submittedName>
        <fullName evidence="5">Starvation-sensing protein RspA</fullName>
    </submittedName>
</protein>
<dbReference type="Proteomes" id="UP000248196">
    <property type="component" value="Unassembled WGS sequence"/>
</dbReference>
<feature type="domain" description="Mandelate racemase/muconate lactonizing enzyme C-terminal" evidence="4">
    <location>
        <begin position="136"/>
        <end position="270"/>
    </location>
</feature>
<dbReference type="InterPro" id="IPR013342">
    <property type="entry name" value="Mandelate_racemase_C"/>
</dbReference>
<accession>A0A318P860</accession>
<dbReference type="PANTHER" id="PTHR48080">
    <property type="entry name" value="D-GALACTONATE DEHYDRATASE-RELATED"/>
    <property type="match status" value="1"/>
</dbReference>
<evidence type="ECO:0000313" key="5">
    <source>
        <dbReference type="EMBL" id="PYD40802.1"/>
    </source>
</evidence>
<dbReference type="Pfam" id="PF02746">
    <property type="entry name" value="MR_MLE_N"/>
    <property type="match status" value="1"/>
</dbReference>